<dbReference type="EC" id="7.1.1.1" evidence="1"/>
<evidence type="ECO:0000256" key="5">
    <source>
        <dbReference type="ARBA" id="ARBA00048202"/>
    </source>
</evidence>
<keyword evidence="9" id="KW-1185">Reference proteome</keyword>
<evidence type="ECO:0000313" key="9">
    <source>
        <dbReference type="Proteomes" id="UP000000600"/>
    </source>
</evidence>
<dbReference type="InParanoid" id="A0DQL7"/>
<feature type="transmembrane region" description="Helical" evidence="6">
    <location>
        <begin position="52"/>
        <end position="70"/>
    </location>
</feature>
<dbReference type="PANTHER" id="PTHR10160">
    <property type="entry name" value="NAD(P) TRANSHYDROGENASE"/>
    <property type="match status" value="1"/>
</dbReference>
<dbReference type="Pfam" id="PF02233">
    <property type="entry name" value="PNTB"/>
    <property type="match status" value="1"/>
</dbReference>
<dbReference type="GO" id="GO:0008750">
    <property type="term" value="F:proton-translocating NAD(P)+ transhydrogenase activity"/>
    <property type="evidence" value="ECO:0007669"/>
    <property type="project" value="UniProtKB-EC"/>
</dbReference>
<dbReference type="OrthoDB" id="293646at2759"/>
<name>A0DQL7_PARTE</name>
<keyword evidence="4" id="KW-0520">NAD</keyword>
<gene>
    <name evidence="8" type="ORF">GSPATT00002734001</name>
</gene>
<dbReference type="OMA" id="HRITHCL"/>
<protein>
    <recommendedName>
        <fullName evidence="1">proton-translocating NAD(P)(+) transhydrogenase</fullName>
        <ecNumber evidence="1">7.1.1.1</ecNumber>
    </recommendedName>
</protein>
<keyword evidence="2" id="KW-0521">NADP</keyword>
<reference evidence="8 9" key="1">
    <citation type="journal article" date="2006" name="Nature">
        <title>Global trends of whole-genome duplications revealed by the ciliate Paramecium tetraurelia.</title>
        <authorList>
            <consortium name="Genoscope"/>
            <person name="Aury J.-M."/>
            <person name="Jaillon O."/>
            <person name="Duret L."/>
            <person name="Noel B."/>
            <person name="Jubin C."/>
            <person name="Porcel B.M."/>
            <person name="Segurens B."/>
            <person name="Daubin V."/>
            <person name="Anthouard V."/>
            <person name="Aiach N."/>
            <person name="Arnaiz O."/>
            <person name="Billaut A."/>
            <person name="Beisson J."/>
            <person name="Blanc I."/>
            <person name="Bouhouche K."/>
            <person name="Camara F."/>
            <person name="Duharcourt S."/>
            <person name="Guigo R."/>
            <person name="Gogendeau D."/>
            <person name="Katinka M."/>
            <person name="Keller A.-M."/>
            <person name="Kissmehl R."/>
            <person name="Klotz C."/>
            <person name="Koll F."/>
            <person name="Le Moue A."/>
            <person name="Lepere C."/>
            <person name="Malinsky S."/>
            <person name="Nowacki M."/>
            <person name="Nowak J.K."/>
            <person name="Plattner H."/>
            <person name="Poulain J."/>
            <person name="Ruiz F."/>
            <person name="Serrano V."/>
            <person name="Zagulski M."/>
            <person name="Dessen P."/>
            <person name="Betermier M."/>
            <person name="Weissenbach J."/>
            <person name="Scarpelli C."/>
            <person name="Schachter V."/>
            <person name="Sperling L."/>
            <person name="Meyer E."/>
            <person name="Cohen J."/>
            <person name="Wincker P."/>
        </authorList>
    </citation>
    <scope>NUCLEOTIDE SEQUENCE [LARGE SCALE GENOMIC DNA]</scope>
    <source>
        <strain evidence="8 9">Stock d4-2</strain>
    </source>
</reference>
<keyword evidence="3" id="KW-1278">Translocase</keyword>
<dbReference type="eggNOG" id="ENOG502QQ0A">
    <property type="taxonomic scope" value="Eukaryota"/>
</dbReference>
<dbReference type="RefSeq" id="XP_001452731.1">
    <property type="nucleotide sequence ID" value="XM_001452694.2"/>
</dbReference>
<evidence type="ECO:0000313" key="8">
    <source>
        <dbReference type="EMBL" id="CAK85334.1"/>
    </source>
</evidence>
<feature type="transmembrane region" description="Helical" evidence="6">
    <location>
        <begin position="189"/>
        <end position="211"/>
    </location>
</feature>
<feature type="transmembrane region" description="Helical" evidence="6">
    <location>
        <begin position="28"/>
        <end position="45"/>
    </location>
</feature>
<dbReference type="STRING" id="5888.A0DQL7"/>
<dbReference type="KEGG" id="ptm:GSPATT00002734001"/>
<dbReference type="EMBL" id="CT868540">
    <property type="protein sequence ID" value="CAK85334.1"/>
    <property type="molecule type" value="Genomic_DNA"/>
</dbReference>
<dbReference type="Proteomes" id="UP000000600">
    <property type="component" value="Unassembled WGS sequence"/>
</dbReference>
<dbReference type="AlphaFoldDB" id="A0DQL7"/>
<sequence length="332" mass="35180">MALAGATGVLGYYGGLYYGIPKEPLTNLSYLASSIACILAIGGLAQQQTARIGNSFGCLGVGLGVAATLGYKGFSPELLAQWASMVMLGATIGGTVATRVAITDLPQLVACFHSFVGLAAVLTSIGNYLHVFPHLAEDPAALVAQIINLLWYFHRWYHIHRITHCLCQIVKSLALKSNSYSLFTIKQTLHWPALSAVLLFGMTALLTATAASKVLGVTLTNAIGGADMPVDGHCVLEGFMLDNPLLTIVGALVGSSGAILSYIMCKAMNRNLTSVIFGGFDVNPAAIQATKVEGTHTEINVEQAVEMMVNSKSSYYCSWIWFGCCQSLISSC</sequence>
<proteinExistence type="predicted"/>
<evidence type="ECO:0000256" key="1">
    <source>
        <dbReference type="ARBA" id="ARBA00012943"/>
    </source>
</evidence>
<dbReference type="GeneID" id="5038516"/>
<evidence type="ECO:0000259" key="7">
    <source>
        <dbReference type="Pfam" id="PF02233"/>
    </source>
</evidence>
<evidence type="ECO:0000256" key="6">
    <source>
        <dbReference type="SAM" id="Phobius"/>
    </source>
</evidence>
<feature type="transmembrane region" description="Helical" evidence="6">
    <location>
        <begin position="245"/>
        <end position="265"/>
    </location>
</feature>
<evidence type="ECO:0000256" key="2">
    <source>
        <dbReference type="ARBA" id="ARBA00022857"/>
    </source>
</evidence>
<dbReference type="PANTHER" id="PTHR10160:SF19">
    <property type="entry name" value="PROTON-TRANSLOCATING NAD(P)(+) TRANSHYDROGENASE"/>
    <property type="match status" value="1"/>
</dbReference>
<organism evidence="8 9">
    <name type="scientific">Paramecium tetraurelia</name>
    <dbReference type="NCBI Taxonomy" id="5888"/>
    <lineage>
        <taxon>Eukaryota</taxon>
        <taxon>Sar</taxon>
        <taxon>Alveolata</taxon>
        <taxon>Ciliophora</taxon>
        <taxon>Intramacronucleata</taxon>
        <taxon>Oligohymenophorea</taxon>
        <taxon>Peniculida</taxon>
        <taxon>Parameciidae</taxon>
        <taxon>Paramecium</taxon>
    </lineage>
</organism>
<evidence type="ECO:0000256" key="3">
    <source>
        <dbReference type="ARBA" id="ARBA00022967"/>
    </source>
</evidence>
<keyword evidence="6" id="KW-1133">Transmembrane helix</keyword>
<feature type="transmembrane region" description="Helical" evidence="6">
    <location>
        <begin position="109"/>
        <end position="129"/>
    </location>
</feature>
<feature type="transmembrane region" description="Helical" evidence="6">
    <location>
        <begin position="82"/>
        <end position="102"/>
    </location>
</feature>
<dbReference type="HOGENOM" id="CLU_838000_0_0_1"/>
<dbReference type="InterPro" id="IPR034300">
    <property type="entry name" value="PNTB-like"/>
</dbReference>
<keyword evidence="6" id="KW-0472">Membrane</keyword>
<feature type="transmembrane region" description="Helical" evidence="6">
    <location>
        <begin position="135"/>
        <end position="153"/>
    </location>
</feature>
<feature type="domain" description="NADP transhydrogenase beta-like" evidence="7">
    <location>
        <begin position="27"/>
        <end position="312"/>
    </location>
</feature>
<accession>A0DQL7</accession>
<comment type="catalytic activity">
    <reaction evidence="5">
        <text>NAD(+) + NADPH + H(+)(in) = NADH + NADP(+) + H(+)(out)</text>
        <dbReference type="Rhea" id="RHEA:47992"/>
        <dbReference type="ChEBI" id="CHEBI:15378"/>
        <dbReference type="ChEBI" id="CHEBI:57540"/>
        <dbReference type="ChEBI" id="CHEBI:57783"/>
        <dbReference type="ChEBI" id="CHEBI:57945"/>
        <dbReference type="ChEBI" id="CHEBI:58349"/>
        <dbReference type="EC" id="7.1.1.1"/>
    </reaction>
</comment>
<evidence type="ECO:0000256" key="4">
    <source>
        <dbReference type="ARBA" id="ARBA00023027"/>
    </source>
</evidence>
<keyword evidence="6" id="KW-0812">Transmembrane</keyword>